<dbReference type="Pfam" id="PF00271">
    <property type="entry name" value="Helicase_C"/>
    <property type="match status" value="1"/>
</dbReference>
<dbReference type="GO" id="GO:0005524">
    <property type="term" value="F:ATP binding"/>
    <property type="evidence" value="ECO:0007669"/>
    <property type="project" value="UniProtKB-KW"/>
</dbReference>
<dbReference type="OrthoDB" id="974172at2"/>
<comment type="caution">
    <text evidence="12">The sequence shown here is derived from an EMBL/GenBank/DDBJ whole genome shotgun (WGS) entry which is preliminary data.</text>
</comment>
<dbReference type="SMART" id="SM00487">
    <property type="entry name" value="DEXDc"/>
    <property type="match status" value="1"/>
</dbReference>
<feature type="region of interest" description="Disordered" evidence="8">
    <location>
        <begin position="421"/>
        <end position="469"/>
    </location>
</feature>
<dbReference type="CDD" id="cd18787">
    <property type="entry name" value="SF2_C_DEAD"/>
    <property type="match status" value="1"/>
</dbReference>
<feature type="domain" description="Helicase ATP-binding" evidence="9">
    <location>
        <begin position="32"/>
        <end position="204"/>
    </location>
</feature>
<evidence type="ECO:0000259" key="11">
    <source>
        <dbReference type="PROSITE" id="PS51195"/>
    </source>
</evidence>
<sequence length="469" mass="53049">MTFEDFELNRQLLNAIEEAGYQSPTPIQEQAIPLVLGGHDVLGIAQTGTGKTAAYVLPILMKVKYAQGTDMRVLILAPTRELVMQIDEAIKQLAKYTDVRHVALYGGLGPKTQIETLQKGIDIIVATPGRFMDIYLKGEIGVKELKTLVLDEADKMMDMGFMPQIRKILEVIPSKKRQNLLFSATFPPRVENLSHEFLEFPHKVEVSPQATTASMVTQKLYQVPNFMTKINLLGMLMRDHETFKRTIIFCRSKEYADNIFKFLGRKVVGENKIRVIHANKGQNTRINSMEDFKEGNIQVLVATDVAARGIDIQMVSHVVNFDVPLIYEDYVHRIGRTGRANQTGEAITFMTEAEEYHIGKIEKLIKMSIPREPLPAELDVLDTPFVEKQIMLREIDEQRKREDPTFKGAFHEKKDFKVKAKEKEVKNKKQIIAGGKESRKGNFGKSSSSSGERKNRGAKKGGNSRKGRQ</sequence>
<dbReference type="CDD" id="cd00268">
    <property type="entry name" value="DEADc"/>
    <property type="match status" value="1"/>
</dbReference>
<name>A0A316EHL2_9BACT</name>
<dbReference type="PANTHER" id="PTHR47959:SF13">
    <property type="entry name" value="ATP-DEPENDENT RNA HELICASE RHLE"/>
    <property type="match status" value="1"/>
</dbReference>
<dbReference type="InterPro" id="IPR014001">
    <property type="entry name" value="Helicase_ATP-bd"/>
</dbReference>
<evidence type="ECO:0000256" key="8">
    <source>
        <dbReference type="SAM" id="MobiDB-lite"/>
    </source>
</evidence>
<feature type="domain" description="Helicase C-terminal" evidence="10">
    <location>
        <begin position="215"/>
        <end position="382"/>
    </location>
</feature>
<dbReference type="PROSITE" id="PS51195">
    <property type="entry name" value="Q_MOTIF"/>
    <property type="match status" value="1"/>
</dbReference>
<dbReference type="Proteomes" id="UP000245489">
    <property type="component" value="Unassembled WGS sequence"/>
</dbReference>
<dbReference type="PANTHER" id="PTHR47959">
    <property type="entry name" value="ATP-DEPENDENT RNA HELICASE RHLE-RELATED"/>
    <property type="match status" value="1"/>
</dbReference>
<comment type="similarity">
    <text evidence="5 7">Belongs to the DEAD box helicase family.</text>
</comment>
<dbReference type="InterPro" id="IPR014014">
    <property type="entry name" value="RNA_helicase_DEAD_Q_motif"/>
</dbReference>
<proteinExistence type="inferred from homology"/>
<keyword evidence="1 7" id="KW-0547">Nucleotide-binding</keyword>
<dbReference type="InterPro" id="IPR000629">
    <property type="entry name" value="RNA-helicase_DEAD-box_CS"/>
</dbReference>
<feature type="domain" description="DEAD-box RNA helicase Q" evidence="11">
    <location>
        <begin position="1"/>
        <end position="29"/>
    </location>
</feature>
<dbReference type="InterPro" id="IPR011545">
    <property type="entry name" value="DEAD/DEAH_box_helicase_dom"/>
</dbReference>
<dbReference type="PROSITE" id="PS00039">
    <property type="entry name" value="DEAD_ATP_HELICASE"/>
    <property type="match status" value="1"/>
</dbReference>
<protein>
    <submittedName>
        <fullName evidence="12">ATP-dependent RNA helicase RhlE</fullName>
    </submittedName>
</protein>
<evidence type="ECO:0000256" key="3">
    <source>
        <dbReference type="ARBA" id="ARBA00022806"/>
    </source>
</evidence>
<dbReference type="InterPro" id="IPR027417">
    <property type="entry name" value="P-loop_NTPase"/>
</dbReference>
<feature type="short sequence motif" description="Q motif" evidence="6">
    <location>
        <begin position="1"/>
        <end position="29"/>
    </location>
</feature>
<dbReference type="SUPFAM" id="SSF52540">
    <property type="entry name" value="P-loop containing nucleoside triphosphate hydrolases"/>
    <property type="match status" value="2"/>
</dbReference>
<keyword evidence="4 7" id="KW-0067">ATP-binding</keyword>
<evidence type="ECO:0000313" key="13">
    <source>
        <dbReference type="Proteomes" id="UP000245489"/>
    </source>
</evidence>
<keyword evidence="13" id="KW-1185">Reference proteome</keyword>
<organism evidence="12 13">
    <name type="scientific">Arcicella aurantiaca</name>
    <dbReference type="NCBI Taxonomy" id="591202"/>
    <lineage>
        <taxon>Bacteria</taxon>
        <taxon>Pseudomonadati</taxon>
        <taxon>Bacteroidota</taxon>
        <taxon>Cytophagia</taxon>
        <taxon>Cytophagales</taxon>
        <taxon>Flectobacillaceae</taxon>
        <taxon>Arcicella</taxon>
    </lineage>
</organism>
<dbReference type="GO" id="GO:0016787">
    <property type="term" value="F:hydrolase activity"/>
    <property type="evidence" value="ECO:0007669"/>
    <property type="project" value="UniProtKB-KW"/>
</dbReference>
<keyword evidence="2 7" id="KW-0378">Hydrolase</keyword>
<dbReference type="InterPro" id="IPR044742">
    <property type="entry name" value="DEAD/DEAH_RhlB"/>
</dbReference>
<dbReference type="Pfam" id="PF00270">
    <property type="entry name" value="DEAD"/>
    <property type="match status" value="1"/>
</dbReference>
<accession>A0A316EHL2</accession>
<evidence type="ECO:0000256" key="2">
    <source>
        <dbReference type="ARBA" id="ARBA00022801"/>
    </source>
</evidence>
<gene>
    <name evidence="12" type="ORF">LV89_00539</name>
</gene>
<evidence type="ECO:0000259" key="9">
    <source>
        <dbReference type="PROSITE" id="PS51192"/>
    </source>
</evidence>
<dbReference type="InterPro" id="IPR050079">
    <property type="entry name" value="DEAD_box_RNA_helicase"/>
</dbReference>
<dbReference type="PROSITE" id="PS51192">
    <property type="entry name" value="HELICASE_ATP_BIND_1"/>
    <property type="match status" value="1"/>
</dbReference>
<dbReference type="EMBL" id="QGGO01000002">
    <property type="protein sequence ID" value="PWK28985.1"/>
    <property type="molecule type" value="Genomic_DNA"/>
</dbReference>
<evidence type="ECO:0000256" key="6">
    <source>
        <dbReference type="PROSITE-ProRule" id="PRU00552"/>
    </source>
</evidence>
<feature type="compositionally biased region" description="Basic residues" evidence="8">
    <location>
        <begin position="456"/>
        <end position="469"/>
    </location>
</feature>
<dbReference type="GO" id="GO:0005829">
    <property type="term" value="C:cytosol"/>
    <property type="evidence" value="ECO:0007669"/>
    <property type="project" value="TreeGrafter"/>
</dbReference>
<reference evidence="12 13" key="1">
    <citation type="submission" date="2018-05" db="EMBL/GenBank/DDBJ databases">
        <title>Genomic Encyclopedia of Archaeal and Bacterial Type Strains, Phase II (KMG-II): from individual species to whole genera.</title>
        <authorList>
            <person name="Goeker M."/>
        </authorList>
    </citation>
    <scope>NUCLEOTIDE SEQUENCE [LARGE SCALE GENOMIC DNA]</scope>
    <source>
        <strain evidence="12 13">DSM 22214</strain>
    </source>
</reference>
<dbReference type="RefSeq" id="WP_109741315.1">
    <property type="nucleotide sequence ID" value="NZ_QGGO01000002.1"/>
</dbReference>
<evidence type="ECO:0000256" key="5">
    <source>
        <dbReference type="ARBA" id="ARBA00038437"/>
    </source>
</evidence>
<evidence type="ECO:0000256" key="1">
    <source>
        <dbReference type="ARBA" id="ARBA00022741"/>
    </source>
</evidence>
<dbReference type="GO" id="GO:0003724">
    <property type="term" value="F:RNA helicase activity"/>
    <property type="evidence" value="ECO:0007669"/>
    <property type="project" value="InterPro"/>
</dbReference>
<evidence type="ECO:0000256" key="4">
    <source>
        <dbReference type="ARBA" id="ARBA00022840"/>
    </source>
</evidence>
<dbReference type="InterPro" id="IPR001650">
    <property type="entry name" value="Helicase_C-like"/>
</dbReference>
<keyword evidence="3 7" id="KW-0347">Helicase</keyword>
<dbReference type="SMART" id="SM00490">
    <property type="entry name" value="HELICc"/>
    <property type="match status" value="1"/>
</dbReference>
<evidence type="ECO:0000313" key="12">
    <source>
        <dbReference type="EMBL" id="PWK28985.1"/>
    </source>
</evidence>
<feature type="compositionally biased region" description="Low complexity" evidence="8">
    <location>
        <begin position="441"/>
        <end position="450"/>
    </location>
</feature>
<dbReference type="AlphaFoldDB" id="A0A316EHL2"/>
<evidence type="ECO:0000259" key="10">
    <source>
        <dbReference type="PROSITE" id="PS51194"/>
    </source>
</evidence>
<dbReference type="GO" id="GO:0003676">
    <property type="term" value="F:nucleic acid binding"/>
    <property type="evidence" value="ECO:0007669"/>
    <property type="project" value="InterPro"/>
</dbReference>
<evidence type="ECO:0000256" key="7">
    <source>
        <dbReference type="RuleBase" id="RU000492"/>
    </source>
</evidence>
<dbReference type="PROSITE" id="PS51194">
    <property type="entry name" value="HELICASE_CTER"/>
    <property type="match status" value="1"/>
</dbReference>
<dbReference type="Gene3D" id="3.40.50.300">
    <property type="entry name" value="P-loop containing nucleotide triphosphate hydrolases"/>
    <property type="match status" value="2"/>
</dbReference>